<evidence type="ECO:0000256" key="3">
    <source>
        <dbReference type="ARBA" id="ARBA00022475"/>
    </source>
</evidence>
<evidence type="ECO:0000256" key="4">
    <source>
        <dbReference type="ARBA" id="ARBA00022519"/>
    </source>
</evidence>
<evidence type="ECO:0000313" key="12">
    <source>
        <dbReference type="Proteomes" id="UP000278006"/>
    </source>
</evidence>
<feature type="transmembrane region" description="Helical" evidence="9">
    <location>
        <begin position="80"/>
        <end position="101"/>
    </location>
</feature>
<feature type="transmembrane region" description="Helical" evidence="9">
    <location>
        <begin position="121"/>
        <end position="147"/>
    </location>
</feature>
<keyword evidence="5 9" id="KW-0812">Transmembrane</keyword>
<dbReference type="InterPro" id="IPR007387">
    <property type="entry name" value="TRAP_DctQ"/>
</dbReference>
<evidence type="ECO:0000256" key="2">
    <source>
        <dbReference type="ARBA" id="ARBA00022448"/>
    </source>
</evidence>
<dbReference type="Proteomes" id="UP000278006">
    <property type="component" value="Unassembled WGS sequence"/>
</dbReference>
<protein>
    <recommendedName>
        <fullName evidence="9">TRAP transporter small permease protein</fullName>
    </recommendedName>
</protein>
<feature type="transmembrane region" description="Helical" evidence="9">
    <location>
        <begin position="7"/>
        <end position="29"/>
    </location>
</feature>
<keyword evidence="2 9" id="KW-0813">Transport</keyword>
<accession>A0A3M6R0Z2</accession>
<comment type="subunit">
    <text evidence="9">The complex comprises the extracytoplasmic solute receptor protein and the two transmembrane proteins.</text>
</comment>
<keyword evidence="7 9" id="KW-0472">Membrane</keyword>
<comment type="function">
    <text evidence="9">Part of the tripartite ATP-independent periplasmic (TRAP) transport system.</text>
</comment>
<evidence type="ECO:0000256" key="1">
    <source>
        <dbReference type="ARBA" id="ARBA00004429"/>
    </source>
</evidence>
<feature type="transmembrane region" description="Helical" evidence="9">
    <location>
        <begin position="41"/>
        <end position="59"/>
    </location>
</feature>
<gene>
    <name evidence="11" type="ORF">D8I35_04325</name>
</gene>
<evidence type="ECO:0000259" key="10">
    <source>
        <dbReference type="Pfam" id="PF04290"/>
    </source>
</evidence>
<keyword evidence="6 9" id="KW-1133">Transmembrane helix</keyword>
<sequence length="151" mass="16987">MPLAIEDWLSVLILAALSLITLLNVVLRYWTHSSIAWTEEISIFLMMVLALVAGSAAAARNRHIQIDFLAERCGPRGKRWLALASALSVVLMFVLMAWLGGQLAWDEFRFEETSPGLGLPKWIYTIWLPVLSLAIAGRALGVCWRAWRQRP</sequence>
<dbReference type="PANTHER" id="PTHR35011:SF2">
    <property type="entry name" value="2,3-DIKETO-L-GULONATE TRAP TRANSPORTER SMALL PERMEASE PROTEIN YIAM"/>
    <property type="match status" value="1"/>
</dbReference>
<dbReference type="PANTHER" id="PTHR35011">
    <property type="entry name" value="2,3-DIKETO-L-GULONATE TRAP TRANSPORTER SMALL PERMEASE PROTEIN YIAM"/>
    <property type="match status" value="1"/>
</dbReference>
<evidence type="ECO:0000256" key="9">
    <source>
        <dbReference type="RuleBase" id="RU369079"/>
    </source>
</evidence>
<dbReference type="InterPro" id="IPR055348">
    <property type="entry name" value="DctQ"/>
</dbReference>
<comment type="caution">
    <text evidence="11">The sequence shown here is derived from an EMBL/GenBank/DDBJ whole genome shotgun (WGS) entry which is preliminary data.</text>
</comment>
<reference evidence="11 12" key="1">
    <citation type="submission" date="2018-10" db="EMBL/GenBank/DDBJ databases">
        <title>Draft genome of Cortibacter populi DSM10536.</title>
        <authorList>
            <person name="Bernier A.-M."/>
            <person name="Bernard K."/>
        </authorList>
    </citation>
    <scope>NUCLEOTIDE SEQUENCE [LARGE SCALE GENOMIC DNA]</scope>
    <source>
        <strain evidence="11 12">DSM 105136</strain>
    </source>
</reference>
<organism evidence="11 12">
    <name type="scientific">Corticibacter populi</name>
    <dbReference type="NCBI Taxonomy" id="1550736"/>
    <lineage>
        <taxon>Bacteria</taxon>
        <taxon>Pseudomonadati</taxon>
        <taxon>Pseudomonadota</taxon>
        <taxon>Betaproteobacteria</taxon>
        <taxon>Burkholderiales</taxon>
        <taxon>Comamonadaceae</taxon>
        <taxon>Corticibacter</taxon>
    </lineage>
</organism>
<dbReference type="Pfam" id="PF04290">
    <property type="entry name" value="DctQ"/>
    <property type="match status" value="1"/>
</dbReference>
<feature type="domain" description="Tripartite ATP-independent periplasmic transporters DctQ component" evidence="10">
    <location>
        <begin position="18"/>
        <end position="148"/>
    </location>
</feature>
<dbReference type="OrthoDB" id="6363908at2"/>
<dbReference type="GO" id="GO:0005886">
    <property type="term" value="C:plasma membrane"/>
    <property type="evidence" value="ECO:0007669"/>
    <property type="project" value="UniProtKB-SubCell"/>
</dbReference>
<comment type="subcellular location">
    <subcellularLocation>
        <location evidence="1 9">Cell inner membrane</location>
        <topology evidence="1 9">Multi-pass membrane protein</topology>
    </subcellularLocation>
</comment>
<keyword evidence="12" id="KW-1185">Reference proteome</keyword>
<evidence type="ECO:0000313" key="11">
    <source>
        <dbReference type="EMBL" id="RMX08885.1"/>
    </source>
</evidence>
<evidence type="ECO:0000256" key="5">
    <source>
        <dbReference type="ARBA" id="ARBA00022692"/>
    </source>
</evidence>
<name>A0A3M6R0Z2_9BURK</name>
<proteinExistence type="inferred from homology"/>
<comment type="similarity">
    <text evidence="8 9">Belongs to the TRAP transporter small permease family.</text>
</comment>
<dbReference type="GO" id="GO:0022857">
    <property type="term" value="F:transmembrane transporter activity"/>
    <property type="evidence" value="ECO:0007669"/>
    <property type="project" value="UniProtKB-UniRule"/>
</dbReference>
<keyword evidence="4 9" id="KW-0997">Cell inner membrane</keyword>
<keyword evidence="3" id="KW-1003">Cell membrane</keyword>
<dbReference type="AlphaFoldDB" id="A0A3M6R0Z2"/>
<evidence type="ECO:0000256" key="8">
    <source>
        <dbReference type="ARBA" id="ARBA00038436"/>
    </source>
</evidence>
<dbReference type="GO" id="GO:0015740">
    <property type="term" value="P:C4-dicarboxylate transport"/>
    <property type="evidence" value="ECO:0007669"/>
    <property type="project" value="TreeGrafter"/>
</dbReference>
<dbReference type="EMBL" id="RDQO01000001">
    <property type="protein sequence ID" value="RMX08885.1"/>
    <property type="molecule type" value="Genomic_DNA"/>
</dbReference>
<evidence type="ECO:0000256" key="6">
    <source>
        <dbReference type="ARBA" id="ARBA00022989"/>
    </source>
</evidence>
<evidence type="ECO:0000256" key="7">
    <source>
        <dbReference type="ARBA" id="ARBA00023136"/>
    </source>
</evidence>